<reference evidence="9" key="1">
    <citation type="submission" date="2022-08" db="EMBL/GenBank/DDBJ databases">
        <title>Complete genome of Mycoplasma iguanae type strain 2327.</title>
        <authorList>
            <person name="Spergser J."/>
        </authorList>
    </citation>
    <scope>NUCLEOTIDE SEQUENCE</scope>
    <source>
        <strain evidence="9">2327</strain>
    </source>
</reference>
<dbReference type="Gene3D" id="3.30.1360.120">
    <property type="entry name" value="Probable tRNA modification gtpase trme, domain 1"/>
    <property type="match status" value="1"/>
</dbReference>
<name>A0ABY5R814_9MOLU</name>
<dbReference type="InterPro" id="IPR006073">
    <property type="entry name" value="GTP-bd"/>
</dbReference>
<organism evidence="9 10">
    <name type="scientific">Mycoplasma iguanae</name>
    <dbReference type="NCBI Taxonomy" id="292461"/>
    <lineage>
        <taxon>Bacteria</taxon>
        <taxon>Bacillati</taxon>
        <taxon>Mycoplasmatota</taxon>
        <taxon>Mollicutes</taxon>
        <taxon>Mycoplasmataceae</taxon>
        <taxon>Mycoplasma</taxon>
    </lineage>
</organism>
<dbReference type="Proteomes" id="UP001059252">
    <property type="component" value="Chromosome"/>
</dbReference>
<comment type="similarity">
    <text evidence="1 6 7">Belongs to the TRAFAC class TrmE-Era-EngA-EngB-Septin-like GTPase superfamily. TrmE GTPase family.</text>
</comment>
<feature type="binding site" evidence="6">
    <location>
        <position position="22"/>
    </location>
    <ligand>
        <name>(6S)-5-formyl-5,6,7,8-tetrahydrofolate</name>
        <dbReference type="ChEBI" id="CHEBI:57457"/>
    </ligand>
</feature>
<feature type="binding site" evidence="6">
    <location>
        <begin position="225"/>
        <end position="230"/>
    </location>
    <ligand>
        <name>GTP</name>
        <dbReference type="ChEBI" id="CHEBI:37565"/>
    </ligand>
</feature>
<feature type="binding site" evidence="6">
    <location>
        <position position="250"/>
    </location>
    <ligand>
        <name>Mg(2+)</name>
        <dbReference type="ChEBI" id="CHEBI:18420"/>
    </ligand>
</feature>
<dbReference type="InterPro" id="IPR025867">
    <property type="entry name" value="MnmE_helical"/>
</dbReference>
<dbReference type="PANTHER" id="PTHR42714">
    <property type="entry name" value="TRNA MODIFICATION GTPASE GTPBP3"/>
    <property type="match status" value="1"/>
</dbReference>
<dbReference type="EMBL" id="CP102734">
    <property type="protein sequence ID" value="UVD81599.1"/>
    <property type="molecule type" value="Genomic_DNA"/>
</dbReference>
<evidence type="ECO:0000256" key="2">
    <source>
        <dbReference type="ARBA" id="ARBA00022694"/>
    </source>
</evidence>
<dbReference type="Gene3D" id="1.20.120.430">
    <property type="entry name" value="tRNA modification GTPase MnmE domain 2"/>
    <property type="match status" value="1"/>
</dbReference>
<keyword evidence="2 6" id="KW-0819">tRNA processing</keyword>
<evidence type="ECO:0000256" key="6">
    <source>
        <dbReference type="HAMAP-Rule" id="MF_00379"/>
    </source>
</evidence>
<keyword evidence="3 6" id="KW-0547">Nucleotide-binding</keyword>
<keyword evidence="6" id="KW-0479">Metal-binding</keyword>
<dbReference type="RefSeq" id="WP_258210773.1">
    <property type="nucleotide sequence ID" value="NZ_CP102734.1"/>
</dbReference>
<evidence type="ECO:0000256" key="1">
    <source>
        <dbReference type="ARBA" id="ARBA00011043"/>
    </source>
</evidence>
<dbReference type="PROSITE" id="PS51709">
    <property type="entry name" value="G_TRME"/>
    <property type="match status" value="1"/>
</dbReference>
<dbReference type="InterPro" id="IPR027417">
    <property type="entry name" value="P-loop_NTPase"/>
</dbReference>
<accession>A0ABY5R814</accession>
<dbReference type="InterPro" id="IPR005225">
    <property type="entry name" value="Small_GTP-bd"/>
</dbReference>
<evidence type="ECO:0000313" key="9">
    <source>
        <dbReference type="EMBL" id="UVD81599.1"/>
    </source>
</evidence>
<evidence type="ECO:0000256" key="5">
    <source>
        <dbReference type="ARBA" id="ARBA00023134"/>
    </source>
</evidence>
<keyword evidence="6" id="KW-0460">Magnesium</keyword>
<keyword evidence="5 6" id="KW-0342">GTP-binding</keyword>
<feature type="binding site" evidence="6">
    <location>
        <position position="244"/>
    </location>
    <ligand>
        <name>K(+)</name>
        <dbReference type="ChEBI" id="CHEBI:29103"/>
    </ligand>
</feature>
<comment type="cofactor">
    <cofactor evidence="6">
        <name>K(+)</name>
        <dbReference type="ChEBI" id="CHEBI:29103"/>
    </cofactor>
    <text evidence="6">Binds 1 potassium ion per subunit.</text>
</comment>
<feature type="binding site" evidence="6">
    <location>
        <begin position="269"/>
        <end position="272"/>
    </location>
    <ligand>
        <name>GTP</name>
        <dbReference type="ChEBI" id="CHEBI:37565"/>
    </ligand>
</feature>
<dbReference type="PANTHER" id="PTHR42714:SF2">
    <property type="entry name" value="TRNA MODIFICATION GTPASE GTPBP3, MITOCHONDRIAL"/>
    <property type="match status" value="1"/>
</dbReference>
<comment type="function">
    <text evidence="6">Exhibits a very high intrinsic GTPase hydrolysis rate. Involved in the addition of a carboxymethylaminomethyl (cmnm) group at the wobble position (U34) of certain tRNAs, forming tRNA-cmnm(5)s(2)U34.</text>
</comment>
<evidence type="ECO:0000256" key="3">
    <source>
        <dbReference type="ARBA" id="ARBA00022741"/>
    </source>
</evidence>
<dbReference type="Pfam" id="PF12631">
    <property type="entry name" value="MnmE_helical"/>
    <property type="match status" value="1"/>
</dbReference>
<comment type="caution">
    <text evidence="6">Lacks conserved residue(s) required for the propagation of feature annotation.</text>
</comment>
<feature type="binding site" evidence="6">
    <location>
        <position position="443"/>
    </location>
    <ligand>
        <name>(6S)-5-formyl-5,6,7,8-tetrahydrofolate</name>
        <dbReference type="ChEBI" id="CHEBI:57457"/>
    </ligand>
</feature>
<keyword evidence="6" id="KW-0963">Cytoplasm</keyword>
<proteinExistence type="inferred from homology"/>
<dbReference type="InterPro" id="IPR027368">
    <property type="entry name" value="MnmE_dom2"/>
</dbReference>
<feature type="binding site" evidence="6">
    <location>
        <position position="246"/>
    </location>
    <ligand>
        <name>K(+)</name>
        <dbReference type="ChEBI" id="CHEBI:29103"/>
    </ligand>
</feature>
<keyword evidence="4 6" id="KW-0630">Potassium</keyword>
<evidence type="ECO:0000256" key="7">
    <source>
        <dbReference type="RuleBase" id="RU003313"/>
    </source>
</evidence>
<gene>
    <name evidence="6 9" type="primary">mnmE</name>
    <name evidence="6" type="synonym">trmE</name>
    <name evidence="9" type="ORF">NV226_02645</name>
</gene>
<dbReference type="Pfam" id="PF01926">
    <property type="entry name" value="MMR_HSR1"/>
    <property type="match status" value="1"/>
</dbReference>
<feature type="binding site" evidence="6">
    <location>
        <position position="118"/>
    </location>
    <ligand>
        <name>(6S)-5-formyl-5,6,7,8-tetrahydrofolate</name>
        <dbReference type="ChEBI" id="CHEBI:57457"/>
    </ligand>
</feature>
<feature type="binding site" evidence="6">
    <location>
        <position position="79"/>
    </location>
    <ligand>
        <name>(6S)-5-formyl-5,6,7,8-tetrahydrofolate</name>
        <dbReference type="ChEBI" id="CHEBI:57457"/>
    </ligand>
</feature>
<keyword evidence="10" id="KW-1185">Reference proteome</keyword>
<dbReference type="EC" id="3.6.-.-" evidence="6"/>
<dbReference type="CDD" id="cd14858">
    <property type="entry name" value="TrmE_N"/>
    <property type="match status" value="1"/>
</dbReference>
<dbReference type="NCBIfam" id="TIGR00231">
    <property type="entry name" value="small_GTP"/>
    <property type="match status" value="1"/>
</dbReference>
<dbReference type="InterPro" id="IPR004520">
    <property type="entry name" value="GTPase_MnmE"/>
</dbReference>
<feature type="binding site" evidence="6">
    <location>
        <begin position="244"/>
        <end position="250"/>
    </location>
    <ligand>
        <name>GTP</name>
        <dbReference type="ChEBI" id="CHEBI:37565"/>
    </ligand>
</feature>
<dbReference type="InterPro" id="IPR031168">
    <property type="entry name" value="G_TrmE"/>
</dbReference>
<comment type="subcellular location">
    <subcellularLocation>
        <location evidence="6">Cytoplasm</location>
    </subcellularLocation>
</comment>
<comment type="subunit">
    <text evidence="6">Homodimer. Heterotetramer of two MnmE and two MnmG subunits.</text>
</comment>
<feature type="binding site" evidence="6">
    <location>
        <position position="229"/>
    </location>
    <ligand>
        <name>Mg(2+)</name>
        <dbReference type="ChEBI" id="CHEBI:18420"/>
    </ligand>
</feature>
<sequence length="443" mass="49616">MFDNIVAIASGNKINQAISIIRATGPDVFNIVQKFFKGKVGENNTVSHGWIYDKKILIDEVLVLWFKGSKNFIGEDTVEINAHGGHVNTQLILELFLVHGCRMANPGEFSQRAFLNGKMDLVKAEAINDLIHAQTKAQAIKSASKLQNKTSDLIHDLIADIEFLIGHCETNIDYPEMDDIEELTITTFLPKINNLLQKLQTIIKQSENARNIFEGVKMAIVGQPNVGKSSLLNALLNEEKAIVTNISGTTRDVLEAAWQYNGILFKIQDTAGIRHSKDLVEQIGMEKTFTTIENSELIIHLIDPTIGENIYDQQISETSRNKKYFKVYNKKDLLSAADFRKNFVYISTKNNDLTAFEKLLDKTFISADLLDDNYVLSNQRQITLAKAAGVALEDAKKALENGFGPDVVIVDIRQAWESLYSIIGKPDNERLLDSMFSNFCLGK</sequence>
<dbReference type="InterPro" id="IPR027266">
    <property type="entry name" value="TrmE/GcvT-like"/>
</dbReference>
<dbReference type="Pfam" id="PF10396">
    <property type="entry name" value="TrmE_N"/>
    <property type="match status" value="1"/>
</dbReference>
<dbReference type="InterPro" id="IPR018948">
    <property type="entry name" value="GTP-bd_TrmE_N"/>
</dbReference>
<feature type="binding site" evidence="6">
    <location>
        <position position="225"/>
    </location>
    <ligand>
        <name>K(+)</name>
        <dbReference type="ChEBI" id="CHEBI:29103"/>
    </ligand>
</feature>
<dbReference type="SUPFAM" id="SSF52540">
    <property type="entry name" value="P-loop containing nucleoside triphosphate hydrolases"/>
    <property type="match status" value="1"/>
</dbReference>
<evidence type="ECO:0000259" key="8">
    <source>
        <dbReference type="PROSITE" id="PS51709"/>
    </source>
</evidence>
<dbReference type="PRINTS" id="PR00326">
    <property type="entry name" value="GTP1OBG"/>
</dbReference>
<dbReference type="NCBIfam" id="TIGR00450">
    <property type="entry name" value="mnmE_trmE_thdF"/>
    <property type="match status" value="1"/>
</dbReference>
<evidence type="ECO:0000313" key="10">
    <source>
        <dbReference type="Proteomes" id="UP001059252"/>
    </source>
</evidence>
<protein>
    <recommendedName>
        <fullName evidence="6">tRNA modification GTPase MnmE</fullName>
        <ecNumber evidence="6">3.6.-.-</ecNumber>
    </recommendedName>
</protein>
<feature type="domain" description="TrmE-type G" evidence="8">
    <location>
        <begin position="215"/>
        <end position="365"/>
    </location>
</feature>
<dbReference type="HAMAP" id="MF_00379">
    <property type="entry name" value="GTPase_MnmE"/>
    <property type="match status" value="1"/>
</dbReference>
<dbReference type="Gene3D" id="3.40.50.300">
    <property type="entry name" value="P-loop containing nucleotide triphosphate hydrolases"/>
    <property type="match status" value="1"/>
</dbReference>
<feature type="binding site" evidence="6">
    <location>
        <position position="249"/>
    </location>
    <ligand>
        <name>K(+)</name>
        <dbReference type="ChEBI" id="CHEBI:29103"/>
    </ligand>
</feature>
<dbReference type="CDD" id="cd04164">
    <property type="entry name" value="trmE"/>
    <property type="match status" value="1"/>
</dbReference>
<keyword evidence="6" id="KW-0378">Hydrolase</keyword>
<evidence type="ECO:0000256" key="4">
    <source>
        <dbReference type="ARBA" id="ARBA00022958"/>
    </source>
</evidence>
<dbReference type="SUPFAM" id="SSF116878">
    <property type="entry name" value="TrmE connector domain"/>
    <property type="match status" value="1"/>
</dbReference>